<keyword evidence="2" id="KW-0633">Potassium transport</keyword>
<evidence type="ECO:0000313" key="5">
    <source>
        <dbReference type="EMBL" id="KAL2333363.1"/>
    </source>
</evidence>
<reference evidence="5 6" key="1">
    <citation type="submission" date="2024-08" db="EMBL/GenBank/DDBJ databases">
        <title>Insights into the chromosomal genome structure of Flemingia macrophylla.</title>
        <authorList>
            <person name="Ding Y."/>
            <person name="Zhao Y."/>
            <person name="Bi W."/>
            <person name="Wu M."/>
            <person name="Zhao G."/>
            <person name="Gong Y."/>
            <person name="Li W."/>
            <person name="Zhang P."/>
        </authorList>
    </citation>
    <scope>NUCLEOTIDE SEQUENCE [LARGE SCALE GENOMIC DNA]</scope>
    <source>
        <strain evidence="5">DYQJB</strain>
        <tissue evidence="5">Leaf</tissue>
    </source>
</reference>
<dbReference type="EMBL" id="JBGMDY010000005">
    <property type="protein sequence ID" value="KAL2333363.1"/>
    <property type="molecule type" value="Genomic_DNA"/>
</dbReference>
<keyword evidence="6" id="KW-1185">Reference proteome</keyword>
<evidence type="ECO:0000256" key="3">
    <source>
        <dbReference type="ARBA" id="ARBA00022958"/>
    </source>
</evidence>
<organism evidence="5 6">
    <name type="scientific">Flemingia macrophylla</name>
    <dbReference type="NCBI Taxonomy" id="520843"/>
    <lineage>
        <taxon>Eukaryota</taxon>
        <taxon>Viridiplantae</taxon>
        <taxon>Streptophyta</taxon>
        <taxon>Embryophyta</taxon>
        <taxon>Tracheophyta</taxon>
        <taxon>Spermatophyta</taxon>
        <taxon>Magnoliopsida</taxon>
        <taxon>eudicotyledons</taxon>
        <taxon>Gunneridae</taxon>
        <taxon>Pentapetalae</taxon>
        <taxon>rosids</taxon>
        <taxon>fabids</taxon>
        <taxon>Fabales</taxon>
        <taxon>Fabaceae</taxon>
        <taxon>Papilionoideae</taxon>
        <taxon>50 kb inversion clade</taxon>
        <taxon>NPAAA clade</taxon>
        <taxon>indigoferoid/millettioid clade</taxon>
        <taxon>Phaseoleae</taxon>
        <taxon>Flemingia</taxon>
    </lineage>
</organism>
<keyword evidence="1" id="KW-0813">Transport</keyword>
<dbReference type="GO" id="GO:0006813">
    <property type="term" value="P:potassium ion transport"/>
    <property type="evidence" value="ECO:0007669"/>
    <property type="project" value="UniProtKB-KW"/>
</dbReference>
<dbReference type="InterPro" id="IPR050794">
    <property type="entry name" value="CPA2_transporter"/>
</dbReference>
<protein>
    <submittedName>
        <fullName evidence="5">Uncharacterized protein</fullName>
    </submittedName>
</protein>
<evidence type="ECO:0000256" key="4">
    <source>
        <dbReference type="ARBA" id="ARBA00023065"/>
    </source>
</evidence>
<evidence type="ECO:0000313" key="6">
    <source>
        <dbReference type="Proteomes" id="UP001603857"/>
    </source>
</evidence>
<accession>A0ABD1MCV4</accession>
<keyword evidence="4" id="KW-0406">Ion transport</keyword>
<comment type="caution">
    <text evidence="5">The sequence shown here is derived from an EMBL/GenBank/DDBJ whole genome shotgun (WGS) entry which is preliminary data.</text>
</comment>
<proteinExistence type="predicted"/>
<gene>
    <name evidence="5" type="ORF">Fmac_014576</name>
</gene>
<evidence type="ECO:0000256" key="1">
    <source>
        <dbReference type="ARBA" id="ARBA00022448"/>
    </source>
</evidence>
<dbReference type="AlphaFoldDB" id="A0ABD1MCV4"/>
<name>A0ABD1MCV4_9FABA</name>
<evidence type="ECO:0000256" key="2">
    <source>
        <dbReference type="ARBA" id="ARBA00022538"/>
    </source>
</evidence>
<dbReference type="Proteomes" id="UP001603857">
    <property type="component" value="Unassembled WGS sequence"/>
</dbReference>
<keyword evidence="3" id="KW-0630">Potassium</keyword>
<dbReference type="PANTHER" id="PTHR32468:SF18">
    <property type="entry name" value="CATION_H(+) ANTIPORTER 1"/>
    <property type="match status" value="1"/>
</dbReference>
<dbReference type="PANTHER" id="PTHR32468">
    <property type="entry name" value="CATION/H + ANTIPORTER"/>
    <property type="match status" value="1"/>
</dbReference>
<sequence>MQEMGRCKVRIMSVGLAEAFVSATFNFPSFCSKRNKTWSGWCGSSNNCGNQFRTKEGLQCDIINVFKSLDRIANMAMLILLTVGSKLGRTLIVYRYLKIPTSEGIFHPSHSTSNAWLKRVTIHHLLNAPKIKSDLLFHEKENADLSDDEDYGGNDAVEINNAWDTFRAETHILIHQRKALSSFLDLYEDVFNEAEDLQVSVILVPFHKHQRIDGKLESRKEGPDDREAIAWSLRFSGSERVNLTIINFLLTSSLQNNHIESGQSENKEILTSLFGSETVNEIDNTFMVDFYNRYVTSGQIGKGGTGQSSLTIGMSDWEQEECPDLGTVGDVLASLDFYIHGSVLIVQQHRDANKGDELLDEGDEML</sequence>